<dbReference type="Proteomes" id="UP000214610">
    <property type="component" value="Unassembled WGS sequence"/>
</dbReference>
<dbReference type="Pfam" id="PF00005">
    <property type="entry name" value="ABC_tran"/>
    <property type="match status" value="1"/>
</dbReference>
<keyword evidence="2" id="KW-1003">Cell membrane</keyword>
<proteinExistence type="predicted"/>
<evidence type="ECO:0000256" key="3">
    <source>
        <dbReference type="ARBA" id="ARBA00022741"/>
    </source>
</evidence>
<sequence length="291" mass="31858">MTAIECQDISLKRGKVCIFKDISLSIKRGQFVALIGHNGAGKSSLIKMLLGLIAPSSGKLSVLGNKPGSAAKKIGYLPENVSFYENLTVQENLNYFADLKQVPKARVQELIETLRLARVSNQKVSLCSKGQRQRLGLAQALLTNPELLFLDEPTVGLDPLASDLMYSELVKLKNSGSTVVVCTHELLLVEDFIDRAVILCNGVKVADGTVRSLSEQFDVPYEIVSSKAVDVARSDSKLSAFLKENRLFCPANKLEKAQEYLEGKYGIKSVRVVSPSLLDIYKKAIGKGRLQ</sequence>
<dbReference type="PROSITE" id="PS50893">
    <property type="entry name" value="ABC_TRANSPORTER_2"/>
    <property type="match status" value="1"/>
</dbReference>
<accession>A0A227KQ05</accession>
<evidence type="ECO:0000313" key="6">
    <source>
        <dbReference type="EMBL" id="OXE50243.1"/>
    </source>
</evidence>
<dbReference type="PROSITE" id="PS00211">
    <property type="entry name" value="ABC_TRANSPORTER_1"/>
    <property type="match status" value="1"/>
</dbReference>
<gene>
    <name evidence="6" type="ORF">ADH67_04425</name>
</gene>
<evidence type="ECO:0000256" key="4">
    <source>
        <dbReference type="ARBA" id="ARBA00022840"/>
    </source>
</evidence>
<reference evidence="7" key="1">
    <citation type="submission" date="2017-05" db="EMBL/GenBank/DDBJ databases">
        <title>Improved OligoMM genomes.</title>
        <authorList>
            <person name="Garzetti D."/>
        </authorList>
    </citation>
    <scope>NUCLEOTIDE SEQUENCE [LARGE SCALE GENOMIC DNA]</scope>
    <source>
        <strain evidence="7">YL45</strain>
    </source>
</reference>
<dbReference type="InterPro" id="IPR017871">
    <property type="entry name" value="ABC_transporter-like_CS"/>
</dbReference>
<dbReference type="SMART" id="SM00382">
    <property type="entry name" value="AAA"/>
    <property type="match status" value="1"/>
</dbReference>
<dbReference type="GO" id="GO:0016887">
    <property type="term" value="F:ATP hydrolysis activity"/>
    <property type="evidence" value="ECO:0007669"/>
    <property type="project" value="InterPro"/>
</dbReference>
<keyword evidence="3" id="KW-0547">Nucleotide-binding</keyword>
<dbReference type="InterPro" id="IPR027417">
    <property type="entry name" value="P-loop_NTPase"/>
</dbReference>
<evidence type="ECO:0000256" key="2">
    <source>
        <dbReference type="ARBA" id="ARBA00022475"/>
    </source>
</evidence>
<name>A0A227KQ05_9BURK</name>
<keyword evidence="4 6" id="KW-0067">ATP-binding</keyword>
<comment type="caution">
    <text evidence="6">The sequence shown here is derived from an EMBL/GenBank/DDBJ whole genome shotgun (WGS) entry which is preliminary data.</text>
</comment>
<dbReference type="GeneID" id="78361915"/>
<dbReference type="InterPro" id="IPR051782">
    <property type="entry name" value="ABC_Transporter_VariousFunc"/>
</dbReference>
<dbReference type="PANTHER" id="PTHR42939">
    <property type="entry name" value="ABC TRANSPORTER ATP-BINDING PROTEIN ALBC-RELATED"/>
    <property type="match status" value="1"/>
</dbReference>
<keyword evidence="2" id="KW-0472">Membrane</keyword>
<dbReference type="EMBL" id="NHMP01000002">
    <property type="protein sequence ID" value="OXE50243.1"/>
    <property type="molecule type" value="Genomic_DNA"/>
</dbReference>
<organism evidence="6 7">
    <name type="scientific">Turicimonas muris</name>
    <dbReference type="NCBI Taxonomy" id="1796652"/>
    <lineage>
        <taxon>Bacteria</taxon>
        <taxon>Pseudomonadati</taxon>
        <taxon>Pseudomonadota</taxon>
        <taxon>Betaproteobacteria</taxon>
        <taxon>Burkholderiales</taxon>
        <taxon>Sutterellaceae</taxon>
        <taxon>Turicimonas</taxon>
    </lineage>
</organism>
<dbReference type="AlphaFoldDB" id="A0A227KQ05"/>
<dbReference type="InterPro" id="IPR003439">
    <property type="entry name" value="ABC_transporter-like_ATP-bd"/>
</dbReference>
<evidence type="ECO:0000259" key="5">
    <source>
        <dbReference type="PROSITE" id="PS50893"/>
    </source>
</evidence>
<dbReference type="RefSeq" id="WP_066593863.1">
    <property type="nucleotide sequence ID" value="NZ_CAJTBZ010000005.1"/>
</dbReference>
<dbReference type="CDD" id="cd03230">
    <property type="entry name" value="ABC_DR_subfamily_A"/>
    <property type="match status" value="1"/>
</dbReference>
<evidence type="ECO:0000313" key="7">
    <source>
        <dbReference type="Proteomes" id="UP000214610"/>
    </source>
</evidence>
<dbReference type="InterPro" id="IPR003593">
    <property type="entry name" value="AAA+_ATPase"/>
</dbReference>
<feature type="domain" description="ABC transporter" evidence="5">
    <location>
        <begin position="4"/>
        <end position="226"/>
    </location>
</feature>
<dbReference type="PANTHER" id="PTHR42939:SF1">
    <property type="entry name" value="ABC TRANSPORTER ATP-BINDING PROTEIN ALBC-RELATED"/>
    <property type="match status" value="1"/>
</dbReference>
<evidence type="ECO:0000256" key="1">
    <source>
        <dbReference type="ARBA" id="ARBA00022448"/>
    </source>
</evidence>
<protein>
    <submittedName>
        <fullName evidence="6">ABC transporter ATP-binding protein</fullName>
    </submittedName>
</protein>
<dbReference type="SUPFAM" id="SSF52540">
    <property type="entry name" value="P-loop containing nucleoside triphosphate hydrolases"/>
    <property type="match status" value="1"/>
</dbReference>
<dbReference type="GO" id="GO:0005524">
    <property type="term" value="F:ATP binding"/>
    <property type="evidence" value="ECO:0007669"/>
    <property type="project" value="UniProtKB-KW"/>
</dbReference>
<keyword evidence="7" id="KW-1185">Reference proteome</keyword>
<keyword evidence="1" id="KW-0813">Transport</keyword>
<dbReference type="Gene3D" id="3.40.50.300">
    <property type="entry name" value="P-loop containing nucleotide triphosphate hydrolases"/>
    <property type="match status" value="1"/>
</dbReference>